<dbReference type="OrthoDB" id="433788at2759"/>
<feature type="transmembrane region" description="Helical" evidence="2">
    <location>
        <begin position="231"/>
        <end position="252"/>
    </location>
</feature>
<sequence>MHRDAEVRSSCFKSLRVSVCTAQRRPCRCDPRASSRHLADHDMAQVIGNQEPHLQVNEASDALPETGQAPAPEARAPSPPNDAGLARGRVLSSSQSSLRQTRTVSFPDVESADSSQEHMQGVQSQFTNASRLSRRFQRASGRSMWRFPTSTGQVPRYMQRAFRVKTFGLLSLQLLVALAIGATMSYLELWREFEVPASPAVTEVITYVTGAVNLLCVLLLHFLADRFPANYLCLLLTTLVSGFFWGLTHLAPQFGDEIVHVQIGLVLCITMMVAAVLSYILDSREEKITGSSLIAISLGSGYVLGSLTNVFLFTLVLEATPFQIFGGIGFALLLLGILLLDVGGLLISCQPDDFMTVIVAMNSTLLVIVSIPFFFLGFCILRLGEVEEPQAADLAEAGARRPQTN</sequence>
<evidence type="ECO:0000256" key="2">
    <source>
        <dbReference type="SAM" id="Phobius"/>
    </source>
</evidence>
<keyword evidence="4" id="KW-1185">Reference proteome</keyword>
<dbReference type="SUPFAM" id="SSF103473">
    <property type="entry name" value="MFS general substrate transporter"/>
    <property type="match status" value="1"/>
</dbReference>
<dbReference type="EMBL" id="LSRX01000399">
    <property type="protein sequence ID" value="OLP98359.1"/>
    <property type="molecule type" value="Genomic_DNA"/>
</dbReference>
<keyword evidence="2" id="KW-0812">Transmembrane</keyword>
<evidence type="ECO:0000256" key="1">
    <source>
        <dbReference type="SAM" id="MobiDB-lite"/>
    </source>
</evidence>
<feature type="transmembrane region" description="Helical" evidence="2">
    <location>
        <begin position="359"/>
        <end position="383"/>
    </location>
</feature>
<evidence type="ECO:0000313" key="3">
    <source>
        <dbReference type="EMBL" id="OLP98359.1"/>
    </source>
</evidence>
<feature type="region of interest" description="Disordered" evidence="1">
    <location>
        <begin position="64"/>
        <end position="130"/>
    </location>
</feature>
<feature type="transmembrane region" description="Helical" evidence="2">
    <location>
        <begin position="322"/>
        <end position="347"/>
    </location>
</feature>
<name>A0A1Q9DT53_SYMMI</name>
<dbReference type="AlphaFoldDB" id="A0A1Q9DT53"/>
<feature type="compositionally biased region" description="Low complexity" evidence="1">
    <location>
        <begin position="90"/>
        <end position="105"/>
    </location>
</feature>
<feature type="transmembrane region" description="Helical" evidence="2">
    <location>
        <begin position="166"/>
        <end position="184"/>
    </location>
</feature>
<comment type="caution">
    <text evidence="3">The sequence shown here is derived from an EMBL/GenBank/DDBJ whole genome shotgun (WGS) entry which is preliminary data.</text>
</comment>
<dbReference type="Gene3D" id="1.20.1250.20">
    <property type="entry name" value="MFS general substrate transporter like domains"/>
    <property type="match status" value="1"/>
</dbReference>
<dbReference type="InterPro" id="IPR036259">
    <property type="entry name" value="MFS_trans_sf"/>
</dbReference>
<feature type="transmembrane region" description="Helical" evidence="2">
    <location>
        <begin position="293"/>
        <end position="316"/>
    </location>
</feature>
<feature type="transmembrane region" description="Helical" evidence="2">
    <location>
        <begin position="258"/>
        <end position="281"/>
    </location>
</feature>
<keyword evidence="2" id="KW-1133">Transmembrane helix</keyword>
<keyword evidence="2" id="KW-0472">Membrane</keyword>
<gene>
    <name evidence="3" type="ORF">AK812_SmicGene19192</name>
</gene>
<dbReference type="Proteomes" id="UP000186817">
    <property type="component" value="Unassembled WGS sequence"/>
</dbReference>
<reference evidence="3 4" key="1">
    <citation type="submission" date="2016-02" db="EMBL/GenBank/DDBJ databases">
        <title>Genome analysis of coral dinoflagellate symbionts highlights evolutionary adaptations to a symbiotic lifestyle.</title>
        <authorList>
            <person name="Aranda M."/>
            <person name="Li Y."/>
            <person name="Liew Y.J."/>
            <person name="Baumgarten S."/>
            <person name="Simakov O."/>
            <person name="Wilson M."/>
            <person name="Piel J."/>
            <person name="Ashoor H."/>
            <person name="Bougouffa S."/>
            <person name="Bajic V.B."/>
            <person name="Ryu T."/>
            <person name="Ravasi T."/>
            <person name="Bayer T."/>
            <person name="Micklem G."/>
            <person name="Kim H."/>
            <person name="Bhak J."/>
            <person name="Lajeunesse T.C."/>
            <person name="Voolstra C.R."/>
        </authorList>
    </citation>
    <scope>NUCLEOTIDE SEQUENCE [LARGE SCALE GENOMIC DNA]</scope>
    <source>
        <strain evidence="3 4">CCMP2467</strain>
    </source>
</reference>
<organism evidence="3 4">
    <name type="scientific">Symbiodinium microadriaticum</name>
    <name type="common">Dinoflagellate</name>
    <name type="synonym">Zooxanthella microadriatica</name>
    <dbReference type="NCBI Taxonomy" id="2951"/>
    <lineage>
        <taxon>Eukaryota</taxon>
        <taxon>Sar</taxon>
        <taxon>Alveolata</taxon>
        <taxon>Dinophyceae</taxon>
        <taxon>Suessiales</taxon>
        <taxon>Symbiodiniaceae</taxon>
        <taxon>Symbiodinium</taxon>
    </lineage>
</organism>
<evidence type="ECO:0000313" key="4">
    <source>
        <dbReference type="Proteomes" id="UP000186817"/>
    </source>
</evidence>
<feature type="compositionally biased region" description="Polar residues" evidence="1">
    <location>
        <begin position="112"/>
        <end position="130"/>
    </location>
</feature>
<protein>
    <submittedName>
        <fullName evidence="3">Uncharacterized protein</fullName>
    </submittedName>
</protein>
<proteinExistence type="predicted"/>
<feature type="transmembrane region" description="Helical" evidence="2">
    <location>
        <begin position="204"/>
        <end position="224"/>
    </location>
</feature>
<accession>A0A1Q9DT53</accession>